<feature type="region of interest" description="Disordered" evidence="1">
    <location>
        <begin position="119"/>
        <end position="147"/>
    </location>
</feature>
<feature type="compositionally biased region" description="Low complexity" evidence="1">
    <location>
        <begin position="125"/>
        <end position="147"/>
    </location>
</feature>
<proteinExistence type="predicted"/>
<evidence type="ECO:0000256" key="1">
    <source>
        <dbReference type="SAM" id="MobiDB-lite"/>
    </source>
</evidence>
<dbReference type="EMBL" id="BJKP01000025">
    <property type="protein sequence ID" value="GEA28081.1"/>
    <property type="molecule type" value="Genomic_DNA"/>
</dbReference>
<dbReference type="Proteomes" id="UP000376575">
    <property type="component" value="Unassembled WGS sequence"/>
</dbReference>
<evidence type="ECO:0000313" key="2">
    <source>
        <dbReference type="EMBL" id="GEA28081.1"/>
    </source>
</evidence>
<evidence type="ECO:0000313" key="3">
    <source>
        <dbReference type="Proteomes" id="UP000376575"/>
    </source>
</evidence>
<name>A0A5J4FA95_MICAE</name>
<sequence length="147" mass="16741">MSRSEQNRLNSSENILEQLFWTLADKARFSRSEVQRSQLIYHNNSCHRLSIWNLDVERFLALRTAHRADKGKTNLAIKINMAYHQCWTITHLLMPNLWVKAQPHEISTFWNVCHQTSSPVGRPQSTSGSGDSTTSVSSSSRLNSGKA</sequence>
<reference evidence="2 3" key="1">
    <citation type="journal article" date="2019" name="FEMS Microbiol. Lett.">
        <title>A novel salt-tolerant genotype illuminates the sucrose gene evolution in freshwater bloom-forming cyanobacterium Microcystis aeruginosa.</title>
        <authorList>
            <person name="Tanabe Y."/>
            <person name="Yamaguchi H."/>
            <person name="Sano T."/>
            <person name="Kawachi M."/>
        </authorList>
    </citation>
    <scope>NUCLEOTIDE SEQUENCE [LARGE SCALE GENOMIC DNA]</scope>
    <source>
        <strain evidence="2 3">NIES-4325</strain>
    </source>
</reference>
<protein>
    <submittedName>
        <fullName evidence="2">Uncharacterized protein</fullName>
    </submittedName>
</protein>
<comment type="caution">
    <text evidence="2">The sequence shown here is derived from an EMBL/GenBank/DDBJ whole genome shotgun (WGS) entry which is preliminary data.</text>
</comment>
<gene>
    <name evidence="2" type="ORF">MiAbW_02653</name>
</gene>
<dbReference type="AlphaFoldDB" id="A0A5J4FA95"/>
<organism evidence="2 3">
    <name type="scientific">Microcystis aeruginosa NIES-4325</name>
    <dbReference type="NCBI Taxonomy" id="2569534"/>
    <lineage>
        <taxon>Bacteria</taxon>
        <taxon>Bacillati</taxon>
        <taxon>Cyanobacteriota</taxon>
        <taxon>Cyanophyceae</taxon>
        <taxon>Oscillatoriophycideae</taxon>
        <taxon>Chroococcales</taxon>
        <taxon>Microcystaceae</taxon>
        <taxon>Microcystis</taxon>
    </lineage>
</organism>
<accession>A0A5J4FA95</accession>